<accession>A0A4V2W925</accession>
<gene>
    <name evidence="1" type="ORF">EDC29_11625</name>
</gene>
<reference evidence="1 2" key="1">
    <citation type="submission" date="2019-03" db="EMBL/GenBank/DDBJ databases">
        <title>Genomic Encyclopedia of Type Strains, Phase IV (KMG-IV): sequencing the most valuable type-strain genomes for metagenomic binning, comparative biology and taxonomic classification.</title>
        <authorList>
            <person name="Goeker M."/>
        </authorList>
    </citation>
    <scope>NUCLEOTIDE SEQUENCE [LARGE SCALE GENOMIC DNA]</scope>
    <source>
        <strain evidence="1 2">DSM 203</strain>
    </source>
</reference>
<dbReference type="RefSeq" id="WP_123141405.1">
    <property type="nucleotide sequence ID" value="NZ_NRRH01000021.1"/>
</dbReference>
<name>A0A4V2W925_MARGR</name>
<dbReference type="AlphaFoldDB" id="A0A4V2W925"/>
<organism evidence="1 2">
    <name type="scientific">Marichromatium gracile</name>
    <name type="common">Chromatium gracile</name>
    <dbReference type="NCBI Taxonomy" id="1048"/>
    <lineage>
        <taxon>Bacteria</taxon>
        <taxon>Pseudomonadati</taxon>
        <taxon>Pseudomonadota</taxon>
        <taxon>Gammaproteobacteria</taxon>
        <taxon>Chromatiales</taxon>
        <taxon>Chromatiaceae</taxon>
        <taxon>Marichromatium</taxon>
    </lineage>
</organism>
<sequence length="184" mass="21045">MSIATEYFAFHRQLQERGVVFSFAGYLSEGILFSLGEALKQKMSLEDADSRVIKRVFSIFVEQVQNIIRYSAERVEGNLGKPVELSSGMVVVGRERDRFFVVCGNMVCRDEAAELQRRLEQLASMDKDSLKSYYRERLRAPVEDDSRGGNIGLIEIARRSTDPIEFGFVEVTEDRSFFCLKAYI</sequence>
<dbReference type="Proteomes" id="UP000295247">
    <property type="component" value="Unassembled WGS sequence"/>
</dbReference>
<proteinExistence type="predicted"/>
<evidence type="ECO:0000313" key="1">
    <source>
        <dbReference type="EMBL" id="TCW33187.1"/>
    </source>
</evidence>
<protein>
    <submittedName>
        <fullName evidence="1">Uncharacterized protein</fullName>
    </submittedName>
</protein>
<dbReference type="EMBL" id="SMDC01000016">
    <property type="protein sequence ID" value="TCW33187.1"/>
    <property type="molecule type" value="Genomic_DNA"/>
</dbReference>
<dbReference type="InterPro" id="IPR046239">
    <property type="entry name" value="DUF6272"/>
</dbReference>
<dbReference type="Pfam" id="PF19788">
    <property type="entry name" value="DUF6272"/>
    <property type="match status" value="1"/>
</dbReference>
<dbReference type="NCBIfam" id="NF038262">
    <property type="entry name" value="SiaB_fam_kinase"/>
    <property type="match status" value="1"/>
</dbReference>
<evidence type="ECO:0000313" key="2">
    <source>
        <dbReference type="Proteomes" id="UP000295247"/>
    </source>
</evidence>
<comment type="caution">
    <text evidence="1">The sequence shown here is derived from an EMBL/GenBank/DDBJ whole genome shotgun (WGS) entry which is preliminary data.</text>
</comment>